<proteinExistence type="predicted"/>
<name>A0A6J6EZV3_9ZZZZ</name>
<accession>A0A6J6EZV3</accession>
<sequence length="96" mass="10021">MESASLPPLCSKIHFNPHSVKLSSELGEIRSCSFSVITGNCVEAGAIPTQFFGSADLTPLVAKVFNARAANSTSSLLATVAIRRSAATNAGWVIDL</sequence>
<organism evidence="1">
    <name type="scientific">freshwater metagenome</name>
    <dbReference type="NCBI Taxonomy" id="449393"/>
    <lineage>
        <taxon>unclassified sequences</taxon>
        <taxon>metagenomes</taxon>
        <taxon>ecological metagenomes</taxon>
    </lineage>
</organism>
<protein>
    <submittedName>
        <fullName evidence="1">Unannotated protein</fullName>
    </submittedName>
</protein>
<reference evidence="1" key="1">
    <citation type="submission" date="2020-05" db="EMBL/GenBank/DDBJ databases">
        <authorList>
            <person name="Chiriac C."/>
            <person name="Salcher M."/>
            <person name="Ghai R."/>
            <person name="Kavagutti S V."/>
        </authorList>
    </citation>
    <scope>NUCLEOTIDE SEQUENCE</scope>
</reference>
<dbReference type="EMBL" id="CAEZTW010000071">
    <property type="protein sequence ID" value="CAB4581537.1"/>
    <property type="molecule type" value="Genomic_DNA"/>
</dbReference>
<evidence type="ECO:0000313" key="1">
    <source>
        <dbReference type="EMBL" id="CAB4581537.1"/>
    </source>
</evidence>
<gene>
    <name evidence="1" type="ORF">UFOPK1766_00491</name>
</gene>
<dbReference type="AlphaFoldDB" id="A0A6J6EZV3"/>